<dbReference type="Proteomes" id="UP000673383">
    <property type="component" value="Unassembled WGS sequence"/>
</dbReference>
<dbReference type="EC" id="1.6.5.5" evidence="4"/>
<protein>
    <submittedName>
        <fullName evidence="4">NADPH2:quinone reductase</fullName>
        <ecNumber evidence="4">1.6.5.5</ecNumber>
    </submittedName>
</protein>
<proteinExistence type="predicted"/>
<dbReference type="GO" id="GO:0070402">
    <property type="term" value="F:NADPH binding"/>
    <property type="evidence" value="ECO:0007669"/>
    <property type="project" value="TreeGrafter"/>
</dbReference>
<dbReference type="Pfam" id="PF00107">
    <property type="entry name" value="ADH_zinc_N"/>
    <property type="match status" value="1"/>
</dbReference>
<dbReference type="EMBL" id="JAFICZ010000001">
    <property type="protein sequence ID" value="MBP1296348.1"/>
    <property type="molecule type" value="Genomic_DNA"/>
</dbReference>
<dbReference type="GO" id="GO:0035925">
    <property type="term" value="F:mRNA 3'-UTR AU-rich region binding"/>
    <property type="evidence" value="ECO:0007669"/>
    <property type="project" value="TreeGrafter"/>
</dbReference>
<evidence type="ECO:0000256" key="2">
    <source>
        <dbReference type="ARBA" id="ARBA00023002"/>
    </source>
</evidence>
<feature type="domain" description="Enoyl reductase (ER)" evidence="3">
    <location>
        <begin position="15"/>
        <end position="325"/>
    </location>
</feature>
<dbReference type="SMART" id="SM00829">
    <property type="entry name" value="PKS_ER"/>
    <property type="match status" value="1"/>
</dbReference>
<keyword evidence="2 4" id="KW-0560">Oxidoreductase</keyword>
<sequence length="331" mass="34904">MQLLSHQSIVIAAHGGPDRLELSSLPTPSPRGSEVLVRVAAAGVNFMDVGVRTGQLWKDTTLPFVPGVEGSGDVVAVGPDVTSLKAGDRVAWVYVQGSYSEMVIAPEAVLVPVPGWMSHQVAASIMMQGVTASHFANQFYPVQREDVTLVHAAAGGVGQLLTQIIKSRGGTVIGRVSHEGKVGPARAAGADHIIVDVDGTFAAQVMDLTGGQGVHAVFDGSGATTFADSLASLRRHGTLVYYGPVLGSPPPIDIARLPRSIKLGFPTFNDHIPDRVSLLAVTARLFAQIQTNEIKAPPVTTYPLRQAQQAHLDLQSRRSVGKLLLVPDTKS</sequence>
<keyword evidence="1" id="KW-0521">NADP</keyword>
<organism evidence="4 5">
    <name type="scientific">Bradyrhizobium elkanii</name>
    <dbReference type="NCBI Taxonomy" id="29448"/>
    <lineage>
        <taxon>Bacteria</taxon>
        <taxon>Pseudomonadati</taxon>
        <taxon>Pseudomonadota</taxon>
        <taxon>Alphaproteobacteria</taxon>
        <taxon>Hyphomicrobiales</taxon>
        <taxon>Nitrobacteraceae</taxon>
        <taxon>Bradyrhizobium</taxon>
    </lineage>
</organism>
<name>A0A8I2C6P0_BRAEL</name>
<dbReference type="Gene3D" id="3.40.50.720">
    <property type="entry name" value="NAD(P)-binding Rossmann-like Domain"/>
    <property type="match status" value="1"/>
</dbReference>
<dbReference type="AlphaFoldDB" id="A0A8I2C6P0"/>
<dbReference type="SUPFAM" id="SSF50129">
    <property type="entry name" value="GroES-like"/>
    <property type="match status" value="1"/>
</dbReference>
<dbReference type="Pfam" id="PF08240">
    <property type="entry name" value="ADH_N"/>
    <property type="match status" value="1"/>
</dbReference>
<dbReference type="InterPro" id="IPR013154">
    <property type="entry name" value="ADH-like_N"/>
</dbReference>
<dbReference type="GO" id="GO:0005829">
    <property type="term" value="C:cytosol"/>
    <property type="evidence" value="ECO:0007669"/>
    <property type="project" value="TreeGrafter"/>
</dbReference>
<dbReference type="GO" id="GO:0003960">
    <property type="term" value="F:quinone reductase (NADPH) activity"/>
    <property type="evidence" value="ECO:0007669"/>
    <property type="project" value="UniProtKB-EC"/>
</dbReference>
<dbReference type="InterPro" id="IPR036291">
    <property type="entry name" value="NAD(P)-bd_dom_sf"/>
</dbReference>
<gene>
    <name evidence="4" type="ORF">JOH49_006101</name>
</gene>
<dbReference type="InterPro" id="IPR047618">
    <property type="entry name" value="QOR-like"/>
</dbReference>
<accession>A0A8I2C6P0</accession>
<dbReference type="InterPro" id="IPR011032">
    <property type="entry name" value="GroES-like_sf"/>
</dbReference>
<dbReference type="InterPro" id="IPR013149">
    <property type="entry name" value="ADH-like_C"/>
</dbReference>
<dbReference type="InterPro" id="IPR020843">
    <property type="entry name" value="ER"/>
</dbReference>
<dbReference type="PANTHER" id="PTHR48106">
    <property type="entry name" value="QUINONE OXIDOREDUCTASE PIG3-RELATED"/>
    <property type="match status" value="1"/>
</dbReference>
<comment type="caution">
    <text evidence="4">The sequence shown here is derived from an EMBL/GenBank/DDBJ whole genome shotgun (WGS) entry which is preliminary data.</text>
</comment>
<dbReference type="PANTHER" id="PTHR48106:SF13">
    <property type="entry name" value="QUINONE OXIDOREDUCTASE-RELATED"/>
    <property type="match status" value="1"/>
</dbReference>
<evidence type="ECO:0000259" key="3">
    <source>
        <dbReference type="SMART" id="SM00829"/>
    </source>
</evidence>
<dbReference type="SUPFAM" id="SSF51735">
    <property type="entry name" value="NAD(P)-binding Rossmann-fold domains"/>
    <property type="match status" value="1"/>
</dbReference>
<evidence type="ECO:0000313" key="5">
    <source>
        <dbReference type="Proteomes" id="UP000673383"/>
    </source>
</evidence>
<dbReference type="Gene3D" id="3.90.180.10">
    <property type="entry name" value="Medium-chain alcohol dehydrogenases, catalytic domain"/>
    <property type="match status" value="1"/>
</dbReference>
<dbReference type="RefSeq" id="WP_209944472.1">
    <property type="nucleotide sequence ID" value="NZ_JAFICZ010000001.1"/>
</dbReference>
<evidence type="ECO:0000256" key="1">
    <source>
        <dbReference type="ARBA" id="ARBA00022857"/>
    </source>
</evidence>
<dbReference type="CDD" id="cd05286">
    <property type="entry name" value="QOR2"/>
    <property type="match status" value="1"/>
</dbReference>
<reference evidence="4" key="1">
    <citation type="submission" date="2021-02" db="EMBL/GenBank/DDBJ databases">
        <title>Genomic Encyclopedia of Type Strains, Phase IV (KMG-V): Genome sequencing to study the core and pangenomes of soil and plant-associated prokaryotes.</title>
        <authorList>
            <person name="Whitman W."/>
        </authorList>
    </citation>
    <scope>NUCLEOTIDE SEQUENCE</scope>
    <source>
        <strain evidence="4">USDA 406</strain>
    </source>
</reference>
<evidence type="ECO:0000313" key="4">
    <source>
        <dbReference type="EMBL" id="MBP1296348.1"/>
    </source>
</evidence>